<proteinExistence type="predicted"/>
<dbReference type="AlphaFoldDB" id="A0A6A6X1U5"/>
<feature type="region of interest" description="Disordered" evidence="1">
    <location>
        <begin position="1"/>
        <end position="32"/>
    </location>
</feature>
<reference evidence="2" key="1">
    <citation type="journal article" date="2020" name="Stud. Mycol.">
        <title>101 Dothideomycetes genomes: a test case for predicting lifestyles and emergence of pathogens.</title>
        <authorList>
            <person name="Haridas S."/>
            <person name="Albert R."/>
            <person name="Binder M."/>
            <person name="Bloem J."/>
            <person name="Labutti K."/>
            <person name="Salamov A."/>
            <person name="Andreopoulos B."/>
            <person name="Baker S."/>
            <person name="Barry K."/>
            <person name="Bills G."/>
            <person name="Bluhm B."/>
            <person name="Cannon C."/>
            <person name="Castanera R."/>
            <person name="Culley D."/>
            <person name="Daum C."/>
            <person name="Ezra D."/>
            <person name="Gonzalez J."/>
            <person name="Henrissat B."/>
            <person name="Kuo A."/>
            <person name="Liang C."/>
            <person name="Lipzen A."/>
            <person name="Lutzoni F."/>
            <person name="Magnuson J."/>
            <person name="Mondo S."/>
            <person name="Nolan M."/>
            <person name="Ohm R."/>
            <person name="Pangilinan J."/>
            <person name="Park H.-J."/>
            <person name="Ramirez L."/>
            <person name="Alfaro M."/>
            <person name="Sun H."/>
            <person name="Tritt A."/>
            <person name="Yoshinaga Y."/>
            <person name="Zwiers L.-H."/>
            <person name="Turgeon B."/>
            <person name="Goodwin S."/>
            <person name="Spatafora J."/>
            <person name="Crous P."/>
            <person name="Grigoriev I."/>
        </authorList>
    </citation>
    <scope>NUCLEOTIDE SEQUENCE</scope>
    <source>
        <strain evidence="2">CBS 109.77</strain>
    </source>
</reference>
<protein>
    <submittedName>
        <fullName evidence="2">Uncharacterized protein</fullName>
    </submittedName>
</protein>
<gene>
    <name evidence="2" type="ORF">K505DRAFT_365220</name>
</gene>
<dbReference type="Proteomes" id="UP000799757">
    <property type="component" value="Unassembled WGS sequence"/>
</dbReference>
<evidence type="ECO:0000256" key="1">
    <source>
        <dbReference type="SAM" id="MobiDB-lite"/>
    </source>
</evidence>
<organism evidence="2 3">
    <name type="scientific">Melanomma pulvis-pyrius CBS 109.77</name>
    <dbReference type="NCBI Taxonomy" id="1314802"/>
    <lineage>
        <taxon>Eukaryota</taxon>
        <taxon>Fungi</taxon>
        <taxon>Dikarya</taxon>
        <taxon>Ascomycota</taxon>
        <taxon>Pezizomycotina</taxon>
        <taxon>Dothideomycetes</taxon>
        <taxon>Pleosporomycetidae</taxon>
        <taxon>Pleosporales</taxon>
        <taxon>Melanommataceae</taxon>
        <taxon>Melanomma</taxon>
    </lineage>
</organism>
<keyword evidence="3" id="KW-1185">Reference proteome</keyword>
<accession>A0A6A6X1U5</accession>
<evidence type="ECO:0000313" key="2">
    <source>
        <dbReference type="EMBL" id="KAF2789887.1"/>
    </source>
</evidence>
<dbReference type="EMBL" id="MU002107">
    <property type="protein sequence ID" value="KAF2789887.1"/>
    <property type="molecule type" value="Genomic_DNA"/>
</dbReference>
<name>A0A6A6X1U5_9PLEO</name>
<feature type="region of interest" description="Disordered" evidence="1">
    <location>
        <begin position="154"/>
        <end position="189"/>
    </location>
</feature>
<sequence>MDPPSDESPANLRPRSPTLQASSPPTGTPVPPVFLLPHHLPTLSDTDFFNRRLILLPTTIPPPPGLYNNPPEHLVRRSSWPIPPGLLASASPTSTLGFSGFAFSGSSPFGLHRRTPISPINSLSPHDSGATNPAVNGTHPVNGINGTHPANRINGTHPVNGINTHPVRQPSYSSDYMQSSSSAASVTSNPTSRLIRHLDGVEIHLGEWIVIITSDHIQLFIELEPPHIIGDDNTFELHFKVMMLPRQGTAVDVVLGTVRTPGRRGVAGIRSLFKHQVTQPKRWSLAIILSHDLDPFQNPGDPVWAFGWDLEPIWHNFTDETLCYATLLFFYHVWRPVDFPGFAFINDPDLQPLRVHRPYGQEILDDAVLNKESEGIMNRLGYVAYRQPD</sequence>
<feature type="compositionally biased region" description="Low complexity" evidence="1">
    <location>
        <begin position="169"/>
        <end position="189"/>
    </location>
</feature>
<evidence type="ECO:0000313" key="3">
    <source>
        <dbReference type="Proteomes" id="UP000799757"/>
    </source>
</evidence>